<feature type="transmembrane region" description="Helical" evidence="8">
    <location>
        <begin position="381"/>
        <end position="404"/>
    </location>
</feature>
<feature type="transmembrane region" description="Helical" evidence="8">
    <location>
        <begin position="323"/>
        <end position="345"/>
    </location>
</feature>
<dbReference type="InterPro" id="IPR020846">
    <property type="entry name" value="MFS_dom"/>
</dbReference>
<keyword evidence="5 8" id="KW-1133">Transmembrane helix</keyword>
<dbReference type="InterPro" id="IPR011701">
    <property type="entry name" value="MFS"/>
</dbReference>
<feature type="transmembrane region" description="Helical" evidence="8">
    <location>
        <begin position="131"/>
        <end position="151"/>
    </location>
</feature>
<proteinExistence type="predicted"/>
<organism evidence="10 11">
    <name type="scientific">Parafrankia irregularis</name>
    <dbReference type="NCBI Taxonomy" id="795642"/>
    <lineage>
        <taxon>Bacteria</taxon>
        <taxon>Bacillati</taxon>
        <taxon>Actinomycetota</taxon>
        <taxon>Actinomycetes</taxon>
        <taxon>Frankiales</taxon>
        <taxon>Frankiaceae</taxon>
        <taxon>Parafrankia</taxon>
    </lineage>
</organism>
<sequence>MSLTGTEAGVAAQAPPRADGGSASLNDKRWWVLCVLGLAQLMVVLDGTVVNIALPSAQQALDFSNDQRQWIVTGYALAFGSLLLLGGRLADLYGRKRMFLLGLIGFAVASAVGGAATSFAMLVAARVVQGAFGALLAPAALALLSTTFTDVKERSKAFGIYGAIAGGGAAIGLLLGGVLTEYLSWRWCMYVNLFFAAVAFVGGALWLRHEMEQERPRIDIPGIVLVSTGLFALVYGFSRAETDGWSDPVTIGCLAAAAVLLIAFVVVQQRVAQPVLPLRVVLDRYRGGSLVAMLMSGAGMFGVFLFLTYYLQQNLGFSAVKSGLAFLPMTAALMISAQFGSAVLTQRVGPRYIIAPGLAIAGVGLWMLTSIDLGSTYLGSVLPPTMIFGAGIGAVFASAMSLSTAGVEAKDAGAASAMVNTVQQVGGSVGTALLSTMAATAADNYVDSHAPGPMLPVLASLESYTTVFWWSAGIMILAAVITAVVLPGQVRQPGENEEEVVAIGG</sequence>
<dbReference type="PROSITE" id="PS00216">
    <property type="entry name" value="SUGAR_TRANSPORT_1"/>
    <property type="match status" value="1"/>
</dbReference>
<dbReference type="InterPro" id="IPR005829">
    <property type="entry name" value="Sugar_transporter_CS"/>
</dbReference>
<dbReference type="PRINTS" id="PR01036">
    <property type="entry name" value="TCRTETB"/>
</dbReference>
<name>A0A0S4QIY0_9ACTN</name>
<keyword evidence="2" id="KW-0813">Transport</keyword>
<evidence type="ECO:0000256" key="1">
    <source>
        <dbReference type="ARBA" id="ARBA00004651"/>
    </source>
</evidence>
<dbReference type="Proteomes" id="UP000198802">
    <property type="component" value="Unassembled WGS sequence"/>
</dbReference>
<evidence type="ECO:0000256" key="3">
    <source>
        <dbReference type="ARBA" id="ARBA00022475"/>
    </source>
</evidence>
<evidence type="ECO:0000256" key="4">
    <source>
        <dbReference type="ARBA" id="ARBA00022692"/>
    </source>
</evidence>
<dbReference type="InterPro" id="IPR036259">
    <property type="entry name" value="MFS_trans_sf"/>
</dbReference>
<dbReference type="GO" id="GO:0005886">
    <property type="term" value="C:plasma membrane"/>
    <property type="evidence" value="ECO:0007669"/>
    <property type="project" value="UniProtKB-SubCell"/>
</dbReference>
<evidence type="ECO:0000313" key="11">
    <source>
        <dbReference type="Proteomes" id="UP000198802"/>
    </source>
</evidence>
<gene>
    <name evidence="10" type="ORF">Ga0074812_105162</name>
</gene>
<evidence type="ECO:0000256" key="6">
    <source>
        <dbReference type="ARBA" id="ARBA00023136"/>
    </source>
</evidence>
<protein>
    <submittedName>
        <fullName evidence="10">Drug resistance transporter, EmrB/QacA subfamily</fullName>
    </submittedName>
</protein>
<evidence type="ECO:0000256" key="2">
    <source>
        <dbReference type="ARBA" id="ARBA00022448"/>
    </source>
</evidence>
<feature type="transmembrane region" description="Helical" evidence="8">
    <location>
        <begin position="218"/>
        <end position="237"/>
    </location>
</feature>
<feature type="domain" description="Major facilitator superfamily (MFS) profile" evidence="9">
    <location>
        <begin position="32"/>
        <end position="490"/>
    </location>
</feature>
<evidence type="ECO:0000256" key="5">
    <source>
        <dbReference type="ARBA" id="ARBA00022989"/>
    </source>
</evidence>
<dbReference type="RefSeq" id="WP_091274635.1">
    <property type="nucleotide sequence ID" value="NZ_FAOZ01000005.1"/>
</dbReference>
<dbReference type="EMBL" id="FAOZ01000005">
    <property type="protein sequence ID" value="CUU55511.1"/>
    <property type="molecule type" value="Genomic_DNA"/>
</dbReference>
<feature type="transmembrane region" description="Helical" evidence="8">
    <location>
        <begin position="425"/>
        <end position="446"/>
    </location>
</feature>
<accession>A0A0S4QIY0</accession>
<evidence type="ECO:0000256" key="8">
    <source>
        <dbReference type="SAM" id="Phobius"/>
    </source>
</evidence>
<feature type="transmembrane region" description="Helical" evidence="8">
    <location>
        <begin position="30"/>
        <end position="50"/>
    </location>
</feature>
<dbReference type="AlphaFoldDB" id="A0A0S4QIY0"/>
<feature type="transmembrane region" description="Helical" evidence="8">
    <location>
        <begin position="249"/>
        <end position="267"/>
    </location>
</feature>
<dbReference type="Gene3D" id="1.20.1250.20">
    <property type="entry name" value="MFS general substrate transporter like domains"/>
    <property type="match status" value="1"/>
</dbReference>
<feature type="region of interest" description="Disordered" evidence="7">
    <location>
        <begin position="1"/>
        <end position="22"/>
    </location>
</feature>
<dbReference type="Pfam" id="PF07690">
    <property type="entry name" value="MFS_1"/>
    <property type="match status" value="1"/>
</dbReference>
<dbReference type="PROSITE" id="PS50850">
    <property type="entry name" value="MFS"/>
    <property type="match status" value="1"/>
</dbReference>
<dbReference type="InterPro" id="IPR004638">
    <property type="entry name" value="EmrB-like"/>
</dbReference>
<reference evidence="11" key="1">
    <citation type="submission" date="2015-11" db="EMBL/GenBank/DDBJ databases">
        <authorList>
            <person name="Varghese N."/>
        </authorList>
    </citation>
    <scope>NUCLEOTIDE SEQUENCE [LARGE SCALE GENOMIC DNA]</scope>
    <source>
        <strain evidence="11">DSM 45899</strain>
    </source>
</reference>
<feature type="transmembrane region" description="Helical" evidence="8">
    <location>
        <begin position="70"/>
        <end position="87"/>
    </location>
</feature>
<keyword evidence="6 8" id="KW-0472">Membrane</keyword>
<feature type="transmembrane region" description="Helical" evidence="8">
    <location>
        <begin position="158"/>
        <end position="178"/>
    </location>
</feature>
<dbReference type="NCBIfam" id="TIGR00711">
    <property type="entry name" value="efflux_EmrB"/>
    <property type="match status" value="1"/>
</dbReference>
<dbReference type="PANTHER" id="PTHR42718">
    <property type="entry name" value="MAJOR FACILITATOR SUPERFAMILY MULTIDRUG TRANSPORTER MFSC"/>
    <property type="match status" value="1"/>
</dbReference>
<comment type="subcellular location">
    <subcellularLocation>
        <location evidence="1">Cell membrane</location>
        <topology evidence="1">Multi-pass membrane protein</topology>
    </subcellularLocation>
</comment>
<evidence type="ECO:0000259" key="9">
    <source>
        <dbReference type="PROSITE" id="PS50850"/>
    </source>
</evidence>
<keyword evidence="11" id="KW-1185">Reference proteome</keyword>
<feature type="transmembrane region" description="Helical" evidence="8">
    <location>
        <begin position="466"/>
        <end position="486"/>
    </location>
</feature>
<evidence type="ECO:0000256" key="7">
    <source>
        <dbReference type="SAM" id="MobiDB-lite"/>
    </source>
</evidence>
<dbReference type="Gene3D" id="1.20.1720.10">
    <property type="entry name" value="Multidrug resistance protein D"/>
    <property type="match status" value="1"/>
</dbReference>
<feature type="transmembrane region" description="Helical" evidence="8">
    <location>
        <begin position="352"/>
        <end position="369"/>
    </location>
</feature>
<dbReference type="SUPFAM" id="SSF103473">
    <property type="entry name" value="MFS general substrate transporter"/>
    <property type="match status" value="1"/>
</dbReference>
<feature type="transmembrane region" description="Helical" evidence="8">
    <location>
        <begin position="99"/>
        <end position="125"/>
    </location>
</feature>
<feature type="transmembrane region" description="Helical" evidence="8">
    <location>
        <begin position="184"/>
        <end position="206"/>
    </location>
</feature>
<dbReference type="CDD" id="cd17321">
    <property type="entry name" value="MFS_MMR_MDR_like"/>
    <property type="match status" value="1"/>
</dbReference>
<keyword evidence="3" id="KW-1003">Cell membrane</keyword>
<dbReference type="PANTHER" id="PTHR42718:SF46">
    <property type="entry name" value="BLR6921 PROTEIN"/>
    <property type="match status" value="1"/>
</dbReference>
<feature type="transmembrane region" description="Helical" evidence="8">
    <location>
        <begin position="288"/>
        <end position="311"/>
    </location>
</feature>
<keyword evidence="4 8" id="KW-0812">Transmembrane</keyword>
<evidence type="ECO:0000313" key="10">
    <source>
        <dbReference type="EMBL" id="CUU55511.1"/>
    </source>
</evidence>
<dbReference type="GO" id="GO:0022857">
    <property type="term" value="F:transmembrane transporter activity"/>
    <property type="evidence" value="ECO:0007669"/>
    <property type="project" value="InterPro"/>
</dbReference>